<evidence type="ECO:0000256" key="17">
    <source>
        <dbReference type="PROSITE-ProRule" id="PRU00703"/>
    </source>
</evidence>
<keyword evidence="11 14" id="KW-0482">Metalloprotease</keyword>
<evidence type="ECO:0000313" key="21">
    <source>
        <dbReference type="Proteomes" id="UP000254925"/>
    </source>
</evidence>
<evidence type="ECO:0000256" key="10">
    <source>
        <dbReference type="ARBA" id="ARBA00022989"/>
    </source>
</evidence>
<evidence type="ECO:0000256" key="15">
    <source>
        <dbReference type="PIRSR" id="PIRSR006404-1"/>
    </source>
</evidence>
<evidence type="ECO:0000256" key="4">
    <source>
        <dbReference type="ARBA" id="ARBA00022670"/>
    </source>
</evidence>
<evidence type="ECO:0000256" key="9">
    <source>
        <dbReference type="ARBA" id="ARBA00022833"/>
    </source>
</evidence>
<dbReference type="InterPro" id="IPR046342">
    <property type="entry name" value="CBS_dom_sf"/>
</dbReference>
<evidence type="ECO:0000313" key="20">
    <source>
        <dbReference type="EMBL" id="RDI57932.1"/>
    </source>
</evidence>
<organism evidence="20 21">
    <name type="scientific">Microvirga subterranea</name>
    <dbReference type="NCBI Taxonomy" id="186651"/>
    <lineage>
        <taxon>Bacteria</taxon>
        <taxon>Pseudomonadati</taxon>
        <taxon>Pseudomonadota</taxon>
        <taxon>Alphaproteobacteria</taxon>
        <taxon>Hyphomicrobiales</taxon>
        <taxon>Methylobacteriaceae</taxon>
        <taxon>Microvirga</taxon>
    </lineage>
</organism>
<keyword evidence="7" id="KW-0677">Repeat</keyword>
<dbReference type="PANTHER" id="PTHR39188">
    <property type="entry name" value="MEMBRANE-ASSOCIATED ZINC METALLOPROTEASE M50B"/>
    <property type="match status" value="1"/>
</dbReference>
<evidence type="ECO:0000256" key="2">
    <source>
        <dbReference type="ARBA" id="ARBA00007931"/>
    </source>
</evidence>
<feature type="transmembrane region" description="Helical" evidence="14">
    <location>
        <begin position="40"/>
        <end position="58"/>
    </location>
</feature>
<proteinExistence type="inferred from homology"/>
<dbReference type="OrthoDB" id="9781963at2"/>
<keyword evidence="4 14" id="KW-0645">Protease</keyword>
<keyword evidence="13 14" id="KW-0472">Membrane</keyword>
<dbReference type="InterPro" id="IPR000644">
    <property type="entry name" value="CBS_dom"/>
</dbReference>
<dbReference type="GO" id="GO:0006508">
    <property type="term" value="P:proteolysis"/>
    <property type="evidence" value="ECO:0007669"/>
    <property type="project" value="UniProtKB-KW"/>
</dbReference>
<keyword evidence="6 14" id="KW-0479">Metal-binding</keyword>
<evidence type="ECO:0000256" key="18">
    <source>
        <dbReference type="SAM" id="MobiDB-lite"/>
    </source>
</evidence>
<evidence type="ECO:0000256" key="11">
    <source>
        <dbReference type="ARBA" id="ARBA00023049"/>
    </source>
</evidence>
<comment type="subcellular location">
    <subcellularLocation>
        <location evidence="1">Cell membrane</location>
        <topology evidence="1">Multi-pass membrane protein</topology>
    </subcellularLocation>
</comment>
<dbReference type="PANTHER" id="PTHR39188:SF3">
    <property type="entry name" value="STAGE IV SPORULATION PROTEIN FB"/>
    <property type="match status" value="1"/>
</dbReference>
<dbReference type="GO" id="GO:0008237">
    <property type="term" value="F:metallopeptidase activity"/>
    <property type="evidence" value="ECO:0007669"/>
    <property type="project" value="UniProtKB-UniRule"/>
</dbReference>
<dbReference type="Pfam" id="PF02163">
    <property type="entry name" value="Peptidase_M50"/>
    <property type="match status" value="2"/>
</dbReference>
<name>A0A370HIS8_9HYPH</name>
<reference evidence="20 21" key="1">
    <citation type="submission" date="2018-07" db="EMBL/GenBank/DDBJ databases">
        <title>Genomic Encyclopedia of Type Strains, Phase IV (KMG-IV): sequencing the most valuable type-strain genomes for metagenomic binning, comparative biology and taxonomic classification.</title>
        <authorList>
            <person name="Goeker M."/>
        </authorList>
    </citation>
    <scope>NUCLEOTIDE SEQUENCE [LARGE SCALE GENOMIC DNA]</scope>
    <source>
        <strain evidence="20 21">DSM 14364</strain>
    </source>
</reference>
<feature type="transmembrane region" description="Helical" evidence="14">
    <location>
        <begin position="98"/>
        <end position="118"/>
    </location>
</feature>
<feature type="binding site" evidence="16">
    <location>
        <position position="58"/>
    </location>
    <ligand>
        <name>Zn(2+)</name>
        <dbReference type="ChEBI" id="CHEBI:29105"/>
        <note>catalytic</note>
    </ligand>
</feature>
<feature type="transmembrane region" description="Helical" evidence="14">
    <location>
        <begin position="138"/>
        <end position="157"/>
    </location>
</feature>
<evidence type="ECO:0000256" key="5">
    <source>
        <dbReference type="ARBA" id="ARBA00022692"/>
    </source>
</evidence>
<dbReference type="Proteomes" id="UP000254925">
    <property type="component" value="Unassembled WGS sequence"/>
</dbReference>
<accession>A0A370HIS8</accession>
<comment type="caution">
    <text evidence="20">The sequence shown here is derived from an EMBL/GenBank/DDBJ whole genome shotgun (WGS) entry which is preliminary data.</text>
</comment>
<evidence type="ECO:0000256" key="3">
    <source>
        <dbReference type="ARBA" id="ARBA00022475"/>
    </source>
</evidence>
<feature type="region of interest" description="Disordered" evidence="18">
    <location>
        <begin position="355"/>
        <end position="375"/>
    </location>
</feature>
<dbReference type="PROSITE" id="PS51371">
    <property type="entry name" value="CBS"/>
    <property type="match status" value="2"/>
</dbReference>
<evidence type="ECO:0000256" key="6">
    <source>
        <dbReference type="ARBA" id="ARBA00022723"/>
    </source>
</evidence>
<gene>
    <name evidence="20" type="ORF">DES45_106246</name>
</gene>
<feature type="transmembrane region" description="Helical" evidence="14">
    <location>
        <begin position="12"/>
        <end position="34"/>
    </location>
</feature>
<evidence type="ECO:0000256" key="8">
    <source>
        <dbReference type="ARBA" id="ARBA00022801"/>
    </source>
</evidence>
<keyword evidence="12 17" id="KW-0129">CBS domain</keyword>
<keyword evidence="9 14" id="KW-0862">Zinc</keyword>
<dbReference type="EMBL" id="QQBB01000006">
    <property type="protein sequence ID" value="RDI57932.1"/>
    <property type="molecule type" value="Genomic_DNA"/>
</dbReference>
<feature type="domain" description="CBS" evidence="19">
    <location>
        <begin position="237"/>
        <end position="293"/>
    </location>
</feature>
<keyword evidence="5 14" id="KW-0812">Transmembrane</keyword>
<dbReference type="AlphaFoldDB" id="A0A370HIS8"/>
<protein>
    <recommendedName>
        <fullName evidence="14">Zinc metalloprotease</fullName>
    </recommendedName>
</protein>
<dbReference type="GO" id="GO:0046872">
    <property type="term" value="F:metal ion binding"/>
    <property type="evidence" value="ECO:0007669"/>
    <property type="project" value="UniProtKB-UniRule"/>
</dbReference>
<keyword evidence="3" id="KW-1003">Cell membrane</keyword>
<dbReference type="CDD" id="cd06164">
    <property type="entry name" value="S2P-M50_SpoIVFB_CBS"/>
    <property type="match status" value="1"/>
</dbReference>
<keyword evidence="21" id="KW-1185">Reference proteome</keyword>
<feature type="domain" description="CBS" evidence="19">
    <location>
        <begin position="300"/>
        <end position="361"/>
    </location>
</feature>
<dbReference type="Pfam" id="PF00571">
    <property type="entry name" value="CBS"/>
    <property type="match status" value="2"/>
</dbReference>
<comment type="caution">
    <text evidence="14">Lacks conserved residue(s) required for the propagation of feature annotation.</text>
</comment>
<evidence type="ECO:0000256" key="12">
    <source>
        <dbReference type="ARBA" id="ARBA00023122"/>
    </source>
</evidence>
<comment type="cofactor">
    <cofactor evidence="14 16">
        <name>Zn(2+)</name>
        <dbReference type="ChEBI" id="CHEBI:29105"/>
    </cofactor>
    <text evidence="14 16">Binds 1 zinc ion per subunit.</text>
</comment>
<dbReference type="GO" id="GO:0005886">
    <property type="term" value="C:plasma membrane"/>
    <property type="evidence" value="ECO:0007669"/>
    <property type="project" value="UniProtKB-SubCell"/>
</dbReference>
<evidence type="ECO:0000259" key="19">
    <source>
        <dbReference type="PROSITE" id="PS51371"/>
    </source>
</evidence>
<evidence type="ECO:0000256" key="16">
    <source>
        <dbReference type="PIRSR" id="PIRSR006404-2"/>
    </source>
</evidence>
<dbReference type="SMART" id="SM00116">
    <property type="entry name" value="CBS"/>
    <property type="match status" value="2"/>
</dbReference>
<dbReference type="RefSeq" id="WP_114771157.1">
    <property type="nucleotide sequence ID" value="NZ_QQBB01000006.1"/>
</dbReference>
<dbReference type="PIRSF" id="PIRSF006404">
    <property type="entry name" value="UCP006404_Pept_M50_CBS"/>
    <property type="match status" value="1"/>
</dbReference>
<dbReference type="InterPro" id="IPR016483">
    <property type="entry name" value="UCP006404_Pept_M50_CBS"/>
</dbReference>
<sequence length="375" mass="40295">MGWSIPVGTVKGTVVRIHFTFLLFLVWIAVSHYAGGGRDAALEGTIFVILLFLCVLLHEFGHVFAARRYGVQTPDITLLPIGGVARLERIPEEPSQELIIALAGPAVNVVIAAILLVALGGFLPPESVDVQNPGTSMLARLATVNVFLVVFNMIPAFPMDGGRVLRALLASRYGYQRGTQIAATVGQVLAFGLGLLGLMGNPVLVFIAIFVYLGAAGEAHAVQMRQASRGMLAADAMITRFESLRPGSTVEDAVQCLIHTTQHDFPIVDGAGILRGVLTRDDMIRALRDQGPTTSVMAVMRGDIPVIHQRQPLEKALQLMQESQVPAIGVTDGASRLVGLITPENVGEMMMVLAASPPRPKPMPWQRASQTDRME</sequence>
<dbReference type="InterPro" id="IPR008915">
    <property type="entry name" value="Peptidase_M50"/>
</dbReference>
<feature type="active site" evidence="15">
    <location>
        <position position="59"/>
    </location>
</feature>
<evidence type="ECO:0000256" key="7">
    <source>
        <dbReference type="ARBA" id="ARBA00022737"/>
    </source>
</evidence>
<evidence type="ECO:0000256" key="13">
    <source>
        <dbReference type="ARBA" id="ARBA00023136"/>
    </source>
</evidence>
<evidence type="ECO:0000256" key="1">
    <source>
        <dbReference type="ARBA" id="ARBA00004651"/>
    </source>
</evidence>
<feature type="binding site" evidence="16">
    <location>
        <position position="160"/>
    </location>
    <ligand>
        <name>Zn(2+)</name>
        <dbReference type="ChEBI" id="CHEBI:29105"/>
        <note>catalytic</note>
    </ligand>
</feature>
<feature type="binding site" evidence="16">
    <location>
        <position position="62"/>
    </location>
    <ligand>
        <name>Zn(2+)</name>
        <dbReference type="ChEBI" id="CHEBI:29105"/>
        <note>catalytic</note>
    </ligand>
</feature>
<dbReference type="CDD" id="cd04639">
    <property type="entry name" value="CBS_pair_peptidase_M50"/>
    <property type="match status" value="1"/>
</dbReference>
<comment type="similarity">
    <text evidence="2 14">Belongs to the peptidase M50B family.</text>
</comment>
<dbReference type="Gene3D" id="3.10.580.10">
    <property type="entry name" value="CBS-domain"/>
    <property type="match status" value="1"/>
</dbReference>
<keyword evidence="8 14" id="KW-0378">Hydrolase</keyword>
<dbReference type="SUPFAM" id="SSF54631">
    <property type="entry name" value="CBS-domain pair"/>
    <property type="match status" value="1"/>
</dbReference>
<evidence type="ECO:0000256" key="14">
    <source>
        <dbReference type="PIRNR" id="PIRNR006404"/>
    </source>
</evidence>
<keyword evidence="10 14" id="KW-1133">Transmembrane helix</keyword>